<keyword evidence="6" id="KW-1185">Reference proteome</keyword>
<dbReference type="PRINTS" id="PR00032">
    <property type="entry name" value="HTHARAC"/>
</dbReference>
<dbReference type="PROSITE" id="PS01124">
    <property type="entry name" value="HTH_ARAC_FAMILY_2"/>
    <property type="match status" value="1"/>
</dbReference>
<evidence type="ECO:0000259" key="4">
    <source>
        <dbReference type="PROSITE" id="PS01124"/>
    </source>
</evidence>
<dbReference type="SMART" id="SM00342">
    <property type="entry name" value="HTH_ARAC"/>
    <property type="match status" value="1"/>
</dbReference>
<organism evidence="5 6">
    <name type="scientific">Dinghuibacter silviterrae</name>
    <dbReference type="NCBI Taxonomy" id="1539049"/>
    <lineage>
        <taxon>Bacteria</taxon>
        <taxon>Pseudomonadati</taxon>
        <taxon>Bacteroidota</taxon>
        <taxon>Chitinophagia</taxon>
        <taxon>Chitinophagales</taxon>
        <taxon>Chitinophagaceae</taxon>
        <taxon>Dinghuibacter</taxon>
    </lineage>
</organism>
<dbReference type="InterPro" id="IPR009057">
    <property type="entry name" value="Homeodomain-like_sf"/>
</dbReference>
<feature type="domain" description="HTH araC/xylS-type" evidence="4">
    <location>
        <begin position="197"/>
        <end position="302"/>
    </location>
</feature>
<evidence type="ECO:0000313" key="6">
    <source>
        <dbReference type="Proteomes" id="UP000294498"/>
    </source>
</evidence>
<dbReference type="Pfam" id="PF12833">
    <property type="entry name" value="HTH_18"/>
    <property type="match status" value="1"/>
</dbReference>
<name>A0A4R8DUP9_9BACT</name>
<keyword evidence="1" id="KW-0805">Transcription regulation</keyword>
<dbReference type="AlphaFoldDB" id="A0A4R8DUP9"/>
<reference evidence="5 6" key="1">
    <citation type="submission" date="2019-03" db="EMBL/GenBank/DDBJ databases">
        <title>Genomic Encyclopedia of Type Strains, Phase IV (KMG-IV): sequencing the most valuable type-strain genomes for metagenomic binning, comparative biology and taxonomic classification.</title>
        <authorList>
            <person name="Goeker M."/>
        </authorList>
    </citation>
    <scope>NUCLEOTIDE SEQUENCE [LARGE SCALE GENOMIC DNA]</scope>
    <source>
        <strain evidence="5 6">DSM 100059</strain>
    </source>
</reference>
<dbReference type="PANTHER" id="PTHR43280:SF32">
    <property type="entry name" value="TRANSCRIPTIONAL REGULATORY PROTEIN"/>
    <property type="match status" value="1"/>
</dbReference>
<keyword evidence="2" id="KW-0238">DNA-binding</keyword>
<dbReference type="InterPro" id="IPR018060">
    <property type="entry name" value="HTH_AraC"/>
</dbReference>
<sequence length="304" mass="34800">MSHHKFRSLSEAHQAFGLPKPVHPLITLLNSSKVPVDVKQFPDAHVLTFYKISYKPNLGGRIKYGQSYYDFEEGGLLFAAPNQIIGGDGEDRNSTVHCSLYTLLIHPDFFLGYPLAKEIKQYGFFSYTTNEALHLSESEKEKIISIFGMIEDELNSRIDDFSQDIVISQIELLLSYANRFYKRQFTTRKAVSNDMLQKLDDLLDDYFNNEKSLNKGLPTVQFLADHLHLSPSYLSDMLRSLIGQNAQQYIHDKLIDKAKEKLSTTSLSVSEVAYTLGFEHSQSFSKLFKTKTNLSPLEFRRSFN</sequence>
<dbReference type="OrthoDB" id="644686at2"/>
<protein>
    <submittedName>
        <fullName evidence="5">Helix-turn-helix protein</fullName>
    </submittedName>
</protein>
<dbReference type="GO" id="GO:0043565">
    <property type="term" value="F:sequence-specific DNA binding"/>
    <property type="evidence" value="ECO:0007669"/>
    <property type="project" value="InterPro"/>
</dbReference>
<dbReference type="PANTHER" id="PTHR43280">
    <property type="entry name" value="ARAC-FAMILY TRANSCRIPTIONAL REGULATOR"/>
    <property type="match status" value="1"/>
</dbReference>
<evidence type="ECO:0000256" key="1">
    <source>
        <dbReference type="ARBA" id="ARBA00023015"/>
    </source>
</evidence>
<keyword evidence="3" id="KW-0804">Transcription</keyword>
<dbReference type="EMBL" id="SODV01000001">
    <property type="protein sequence ID" value="TDX02120.1"/>
    <property type="molecule type" value="Genomic_DNA"/>
</dbReference>
<evidence type="ECO:0000313" key="5">
    <source>
        <dbReference type="EMBL" id="TDX02120.1"/>
    </source>
</evidence>
<accession>A0A4R8DUP9</accession>
<dbReference type="InterPro" id="IPR020449">
    <property type="entry name" value="Tscrpt_reg_AraC-type_HTH"/>
</dbReference>
<evidence type="ECO:0000256" key="3">
    <source>
        <dbReference type="ARBA" id="ARBA00023163"/>
    </source>
</evidence>
<gene>
    <name evidence="5" type="ORF">EDB95_3170</name>
</gene>
<dbReference type="GO" id="GO:0003700">
    <property type="term" value="F:DNA-binding transcription factor activity"/>
    <property type="evidence" value="ECO:0007669"/>
    <property type="project" value="InterPro"/>
</dbReference>
<dbReference type="Gene3D" id="1.10.10.60">
    <property type="entry name" value="Homeodomain-like"/>
    <property type="match status" value="1"/>
</dbReference>
<comment type="caution">
    <text evidence="5">The sequence shown here is derived from an EMBL/GenBank/DDBJ whole genome shotgun (WGS) entry which is preliminary data.</text>
</comment>
<dbReference type="Proteomes" id="UP000294498">
    <property type="component" value="Unassembled WGS sequence"/>
</dbReference>
<evidence type="ECO:0000256" key="2">
    <source>
        <dbReference type="ARBA" id="ARBA00023125"/>
    </source>
</evidence>
<proteinExistence type="predicted"/>
<dbReference type="SUPFAM" id="SSF46689">
    <property type="entry name" value="Homeodomain-like"/>
    <property type="match status" value="1"/>
</dbReference>
<dbReference type="RefSeq" id="WP_133994746.1">
    <property type="nucleotide sequence ID" value="NZ_SODV01000001.1"/>
</dbReference>